<protein>
    <submittedName>
        <fullName evidence="1">Uncharacterized protein</fullName>
    </submittedName>
</protein>
<dbReference type="EMBL" id="AGCK01000279">
    <property type="protein sequence ID" value="EHM41054.1"/>
    <property type="molecule type" value="Genomic_DNA"/>
</dbReference>
<dbReference type="AlphaFoldDB" id="G9YV59"/>
<reference evidence="1 2" key="1">
    <citation type="submission" date="2011-08" db="EMBL/GenBank/DDBJ databases">
        <authorList>
            <person name="Weinstock G."/>
            <person name="Sodergren E."/>
            <person name="Clifton S."/>
            <person name="Fulton L."/>
            <person name="Fulton B."/>
            <person name="Courtney L."/>
            <person name="Fronick C."/>
            <person name="Harrison M."/>
            <person name="Strong C."/>
            <person name="Farmer C."/>
            <person name="Delahaunty K."/>
            <person name="Markovic C."/>
            <person name="Hall O."/>
            <person name="Minx P."/>
            <person name="Tomlinson C."/>
            <person name="Mitreva M."/>
            <person name="Hou S."/>
            <person name="Chen J."/>
            <person name="Wollam A."/>
            <person name="Pepin K.H."/>
            <person name="Johnson M."/>
            <person name="Bhonagiri V."/>
            <person name="Zhang X."/>
            <person name="Suruliraj S."/>
            <person name="Warren W."/>
            <person name="Chinwalla A."/>
            <person name="Mardis E.R."/>
            <person name="Wilson R.K."/>
        </authorList>
    </citation>
    <scope>NUCLEOTIDE SEQUENCE [LARGE SCALE GENOMIC DNA]</scope>
    <source>
        <strain evidence="1 2">ATCC 29863</strain>
    </source>
</reference>
<proteinExistence type="predicted"/>
<evidence type="ECO:0000313" key="1">
    <source>
        <dbReference type="EMBL" id="EHM41054.1"/>
    </source>
</evidence>
<dbReference type="Proteomes" id="UP000004459">
    <property type="component" value="Unassembled WGS sequence"/>
</dbReference>
<accession>G9YV59</accession>
<name>G9YV59_FLAPL</name>
<organism evidence="1 2">
    <name type="scientific">Flavonifractor plautii ATCC 29863</name>
    <dbReference type="NCBI Taxonomy" id="411475"/>
    <lineage>
        <taxon>Bacteria</taxon>
        <taxon>Bacillati</taxon>
        <taxon>Bacillota</taxon>
        <taxon>Clostridia</taxon>
        <taxon>Eubacteriales</taxon>
        <taxon>Oscillospiraceae</taxon>
        <taxon>Flavonifractor</taxon>
    </lineage>
</organism>
<comment type="caution">
    <text evidence="1">The sequence shown here is derived from an EMBL/GenBank/DDBJ whole genome shotgun (WGS) entry which is preliminary data.</text>
</comment>
<dbReference type="PATRIC" id="fig|411475.3.peg.2956"/>
<sequence length="47" mass="5532">MGLVWQTRRKLYGSLFFAFLHKKFTGFSSDLTFTTGVLRYIIDLKNI</sequence>
<gene>
    <name evidence="1" type="ORF">HMPREF0372_03424</name>
</gene>
<evidence type="ECO:0000313" key="2">
    <source>
        <dbReference type="Proteomes" id="UP000004459"/>
    </source>
</evidence>
<dbReference type="HOGENOM" id="CLU_3166629_0_0_9"/>